<dbReference type="EMBL" id="JAFNAA010000019">
    <property type="protein sequence ID" value="MBO1109449.1"/>
    <property type="molecule type" value="Genomic_DNA"/>
</dbReference>
<dbReference type="InterPro" id="IPR021936">
    <property type="entry name" value="DUF3549"/>
</dbReference>
<evidence type="ECO:0000313" key="1">
    <source>
        <dbReference type="EMBL" id="MBO1109449.1"/>
    </source>
</evidence>
<proteinExistence type="predicted"/>
<sequence>MTFTDSTVTREDYDAMTAALTELLTRAQVKACFYDLGRRPYPLSLATFGMLENQQRPYPYPLRGQAHLALCCQRPSESEPSIWFLQINLDERGLLIPEECARFARLLLNTLGADLSREPHTEEEKNALAQHPQHWQPSPERMAMFHALLARDLHQPASRYYEHAQFYLSGKAGWENWHGVGLQGLADVVVRCGQEQNHALLCQALAHAPEQALQGICLCLEQSDISREMAQVLLQRQHLQHQNPEADTESRLLLLRALAYAPDLPEIRDFIVQQLRQADVNAWLIVLTARLIHRLSDPQILPVYLEALAGSPLFGRLYPEVITQPFLRSQIFAMLQSESAPRALIDALTALQQQLQLRAE</sequence>
<reference evidence="1" key="1">
    <citation type="submission" date="2021-03" db="EMBL/GenBank/DDBJ databases">
        <title>Plesiomonas shigelloides zfcc0051, isolated from zebrafish feces.</title>
        <authorList>
            <person name="Vanderhoek Z."/>
            <person name="Gaulke C."/>
        </authorList>
    </citation>
    <scope>NUCLEOTIDE SEQUENCE</scope>
    <source>
        <strain evidence="1">Zfcc0051</strain>
    </source>
</reference>
<evidence type="ECO:0000313" key="2">
    <source>
        <dbReference type="Proteomes" id="UP000664658"/>
    </source>
</evidence>
<organism evidence="1 2">
    <name type="scientific">Plesiomonas shigelloides</name>
    <name type="common">Aeromonas shigelloides</name>
    <dbReference type="NCBI Taxonomy" id="703"/>
    <lineage>
        <taxon>Bacteria</taxon>
        <taxon>Pseudomonadati</taxon>
        <taxon>Pseudomonadota</taxon>
        <taxon>Gammaproteobacteria</taxon>
        <taxon>Enterobacterales</taxon>
        <taxon>Enterobacteriaceae</taxon>
        <taxon>Plesiomonas</taxon>
    </lineage>
</organism>
<name>A0A8I2B2Z8_PLESH</name>
<dbReference type="RefSeq" id="WP_207542561.1">
    <property type="nucleotide sequence ID" value="NZ_JAFNAA010000019.1"/>
</dbReference>
<dbReference type="Pfam" id="PF12069">
    <property type="entry name" value="DUF3549"/>
    <property type="match status" value="1"/>
</dbReference>
<dbReference type="Proteomes" id="UP000664658">
    <property type="component" value="Unassembled WGS sequence"/>
</dbReference>
<gene>
    <name evidence="1" type="ORF">J2R62_14755</name>
</gene>
<accession>A0A8I2B2Z8</accession>
<comment type="caution">
    <text evidence="1">The sequence shown here is derived from an EMBL/GenBank/DDBJ whole genome shotgun (WGS) entry which is preliminary data.</text>
</comment>
<dbReference type="AlphaFoldDB" id="A0A8I2B2Z8"/>
<protein>
    <submittedName>
        <fullName evidence="1">DUF3549 family protein</fullName>
    </submittedName>
</protein>